<accession>A0A845M7Q0</accession>
<keyword evidence="3" id="KW-1185">Reference proteome</keyword>
<dbReference type="Gene3D" id="2.120.10.30">
    <property type="entry name" value="TolB, C-terminal domain"/>
    <property type="match status" value="1"/>
</dbReference>
<reference evidence="2 3" key="1">
    <citation type="submission" date="2019-12" db="EMBL/GenBank/DDBJ databases">
        <title>Maritimibacter sp. nov. sp. isolated from sea sand.</title>
        <authorList>
            <person name="Kim J."/>
            <person name="Jeong S.E."/>
            <person name="Jung H.S."/>
            <person name="Jeon C.O."/>
        </authorList>
    </citation>
    <scope>NUCLEOTIDE SEQUENCE [LARGE SCALE GENOMIC DNA]</scope>
    <source>
        <strain evidence="2 3">DP07</strain>
    </source>
</reference>
<dbReference type="SUPFAM" id="SSF50952">
    <property type="entry name" value="Soluble quinoprotein glucose dehydrogenase"/>
    <property type="match status" value="1"/>
</dbReference>
<dbReference type="Proteomes" id="UP000467322">
    <property type="component" value="Unassembled WGS sequence"/>
</dbReference>
<dbReference type="AlphaFoldDB" id="A0A845M7Q0"/>
<dbReference type="EMBL" id="WTUX01000034">
    <property type="protein sequence ID" value="MZR15352.1"/>
    <property type="molecule type" value="Genomic_DNA"/>
</dbReference>
<protein>
    <submittedName>
        <fullName evidence="2">PQQ-dependent sugar dehydrogenase</fullName>
    </submittedName>
</protein>
<evidence type="ECO:0000256" key="1">
    <source>
        <dbReference type="SAM" id="SignalP"/>
    </source>
</evidence>
<feature type="chain" id="PRO_5032829927" evidence="1">
    <location>
        <begin position="18"/>
        <end position="78"/>
    </location>
</feature>
<proteinExistence type="predicted"/>
<dbReference type="InterPro" id="IPR011042">
    <property type="entry name" value="6-blade_b-propeller_TolB-like"/>
</dbReference>
<keyword evidence="1" id="KW-0732">Signal</keyword>
<organism evidence="2 3">
    <name type="scientific">Maritimibacter harenae</name>
    <dbReference type="NCBI Taxonomy" id="2606218"/>
    <lineage>
        <taxon>Bacteria</taxon>
        <taxon>Pseudomonadati</taxon>
        <taxon>Pseudomonadota</taxon>
        <taxon>Alphaproteobacteria</taxon>
        <taxon>Rhodobacterales</taxon>
        <taxon>Roseobacteraceae</taxon>
        <taxon>Maritimibacter</taxon>
    </lineage>
</organism>
<gene>
    <name evidence="2" type="ORF">GQE99_20225</name>
</gene>
<feature type="signal peptide" evidence="1">
    <location>
        <begin position="1"/>
        <end position="17"/>
    </location>
</feature>
<feature type="non-terminal residue" evidence="2">
    <location>
        <position position="78"/>
    </location>
</feature>
<comment type="caution">
    <text evidence="2">The sequence shown here is derived from an EMBL/GenBank/DDBJ whole genome shotgun (WGS) entry which is preliminary data.</text>
</comment>
<name>A0A845M7Q0_9RHOB</name>
<sequence>MSLAAIGTIAIASPAIAQSGMNTTSLQHSVVLEGLDAPWDMAFLPDGTMFFTEKCTGLSVRTPSGDVNALLGMGANDT</sequence>
<evidence type="ECO:0000313" key="3">
    <source>
        <dbReference type="Proteomes" id="UP000467322"/>
    </source>
</evidence>
<evidence type="ECO:0000313" key="2">
    <source>
        <dbReference type="EMBL" id="MZR15352.1"/>
    </source>
</evidence>
<dbReference type="InterPro" id="IPR011041">
    <property type="entry name" value="Quinoprot_gluc/sorb_DH_b-prop"/>
</dbReference>